<dbReference type="EMBL" id="CAXIEN010000329">
    <property type="protein sequence ID" value="CAL1293536.1"/>
    <property type="molecule type" value="Genomic_DNA"/>
</dbReference>
<dbReference type="AlphaFoldDB" id="A0AAV2BBC2"/>
<evidence type="ECO:0000259" key="1">
    <source>
        <dbReference type="PROSITE" id="PS50181"/>
    </source>
</evidence>
<reference evidence="2 3" key="1">
    <citation type="submission" date="2024-04" db="EMBL/GenBank/DDBJ databases">
        <authorList>
            <person name="Rising A."/>
            <person name="Reimegard J."/>
            <person name="Sonavane S."/>
            <person name="Akerstrom W."/>
            <person name="Nylinder S."/>
            <person name="Hedman E."/>
            <person name="Kallberg Y."/>
        </authorList>
    </citation>
    <scope>NUCLEOTIDE SEQUENCE [LARGE SCALE GENOMIC DNA]</scope>
</reference>
<evidence type="ECO:0000313" key="2">
    <source>
        <dbReference type="EMBL" id="CAL1293536.1"/>
    </source>
</evidence>
<accession>A0AAV2BBC2</accession>
<dbReference type="PANTHER" id="PTHR13252:SF9">
    <property type="entry name" value="F-BOX ONLY PROTEIN 28"/>
    <property type="match status" value="1"/>
</dbReference>
<gene>
    <name evidence="2" type="ORF">LARSCL_LOCUS18249</name>
</gene>
<comment type="caution">
    <text evidence="2">The sequence shown here is derived from an EMBL/GenBank/DDBJ whole genome shotgun (WGS) entry which is preliminary data.</text>
</comment>
<feature type="domain" description="F-box" evidence="1">
    <location>
        <begin position="1"/>
        <end position="48"/>
    </location>
</feature>
<proteinExistence type="predicted"/>
<sequence length="325" mass="37751">MSLLNLPDDVLEKILSYISYDEVSRCRLVCRRINYVSKRVLNRGFHKVERYHAQCLRQVKSQLPRRESERRKHPLARHCDILTAVETRLSLLGMTFMKFIEMNLCCFIPGKVLDEIYKVLRYVTSEQTPVRAHEVLQELRDLSSMAMEHFDEKISPAFRKRKESGPKIVTGISIFAPSLSHHSKSIGRHSGSEHRSSHKWKEEVRNMAQKQTANRKEIQFLKQKMGEMSKSHSELEKKVFELQNLLATHIEKIKEQDLKLGVVQHMVGMKTSISPTMKVSASTVTSDDTTPVAVTENKQVVPPLLKKRRPVRRVNDRCRKRLKKD</sequence>
<dbReference type="CDD" id="cd22100">
    <property type="entry name" value="F-box_FBXO28"/>
    <property type="match status" value="1"/>
</dbReference>
<dbReference type="GO" id="GO:0000209">
    <property type="term" value="P:protein polyubiquitination"/>
    <property type="evidence" value="ECO:0007669"/>
    <property type="project" value="TreeGrafter"/>
</dbReference>
<evidence type="ECO:0000313" key="3">
    <source>
        <dbReference type="Proteomes" id="UP001497382"/>
    </source>
</evidence>
<dbReference type="SUPFAM" id="SSF81383">
    <property type="entry name" value="F-box domain"/>
    <property type="match status" value="1"/>
</dbReference>
<keyword evidence="3" id="KW-1185">Reference proteome</keyword>
<dbReference type="SMART" id="SM00256">
    <property type="entry name" value="FBOX"/>
    <property type="match status" value="1"/>
</dbReference>
<dbReference type="Proteomes" id="UP001497382">
    <property type="component" value="Unassembled WGS sequence"/>
</dbReference>
<dbReference type="PROSITE" id="PS50181">
    <property type="entry name" value="FBOX"/>
    <property type="match status" value="1"/>
</dbReference>
<dbReference type="InterPro" id="IPR001810">
    <property type="entry name" value="F-box_dom"/>
</dbReference>
<organism evidence="2 3">
    <name type="scientific">Larinioides sclopetarius</name>
    <dbReference type="NCBI Taxonomy" id="280406"/>
    <lineage>
        <taxon>Eukaryota</taxon>
        <taxon>Metazoa</taxon>
        <taxon>Ecdysozoa</taxon>
        <taxon>Arthropoda</taxon>
        <taxon>Chelicerata</taxon>
        <taxon>Arachnida</taxon>
        <taxon>Araneae</taxon>
        <taxon>Araneomorphae</taxon>
        <taxon>Entelegynae</taxon>
        <taxon>Araneoidea</taxon>
        <taxon>Araneidae</taxon>
        <taxon>Larinioides</taxon>
    </lineage>
</organism>
<dbReference type="Gene3D" id="1.20.1280.50">
    <property type="match status" value="1"/>
</dbReference>
<dbReference type="InterPro" id="IPR039719">
    <property type="entry name" value="FBXO28"/>
</dbReference>
<name>A0AAV2BBC2_9ARAC</name>
<dbReference type="Pfam" id="PF00646">
    <property type="entry name" value="F-box"/>
    <property type="match status" value="1"/>
</dbReference>
<protein>
    <recommendedName>
        <fullName evidence="1">F-box domain-containing protein</fullName>
    </recommendedName>
</protein>
<dbReference type="PANTHER" id="PTHR13252">
    <property type="entry name" value="F-BOX ONLY PROTEIN 28"/>
    <property type="match status" value="1"/>
</dbReference>
<dbReference type="InterPro" id="IPR036047">
    <property type="entry name" value="F-box-like_dom_sf"/>
</dbReference>